<keyword evidence="5 13" id="KW-0863">Zinc-finger</keyword>
<evidence type="ECO:0000256" key="11">
    <source>
        <dbReference type="ARBA" id="ARBA00023242"/>
    </source>
</evidence>
<keyword evidence="10" id="KW-0804">Transcription</keyword>
<feature type="region of interest" description="Disordered" evidence="14">
    <location>
        <begin position="1438"/>
        <end position="1458"/>
    </location>
</feature>
<feature type="compositionally biased region" description="Polar residues" evidence="14">
    <location>
        <begin position="1438"/>
        <end position="1452"/>
    </location>
</feature>
<dbReference type="EMBL" id="OU503056">
    <property type="protein sequence ID" value="CAI9785169.1"/>
    <property type="molecule type" value="Genomic_DNA"/>
</dbReference>
<dbReference type="GO" id="GO:0048731">
    <property type="term" value="P:system development"/>
    <property type="evidence" value="ECO:0007669"/>
    <property type="project" value="UniProtKB-ARBA"/>
</dbReference>
<keyword evidence="3" id="KW-0808">Transferase</keyword>
<dbReference type="PROSITE" id="PS51542">
    <property type="entry name" value="FYRN"/>
    <property type="match status" value="1"/>
</dbReference>
<dbReference type="Proteomes" id="UP000834106">
    <property type="component" value="Chromosome 21"/>
</dbReference>
<keyword evidence="19" id="KW-1185">Reference proteome</keyword>
<dbReference type="GO" id="GO:0008270">
    <property type="term" value="F:zinc ion binding"/>
    <property type="evidence" value="ECO:0007669"/>
    <property type="project" value="UniProtKB-KW"/>
</dbReference>
<accession>A0AAD2EC62</accession>
<feature type="compositionally biased region" description="Polar residues" evidence="14">
    <location>
        <begin position="1798"/>
        <end position="1811"/>
    </location>
</feature>
<evidence type="ECO:0000256" key="12">
    <source>
        <dbReference type="PROSITE-ProRule" id="PRU00035"/>
    </source>
</evidence>
<feature type="compositionally biased region" description="Basic residues" evidence="14">
    <location>
        <begin position="2036"/>
        <end position="2047"/>
    </location>
</feature>
<dbReference type="InterPro" id="IPR001739">
    <property type="entry name" value="Methyl_CpG_DNA-bd"/>
</dbReference>
<dbReference type="SMART" id="SM00297">
    <property type="entry name" value="BROMO"/>
    <property type="match status" value="1"/>
</dbReference>
<organism evidence="18 19">
    <name type="scientific">Fraxinus pennsylvanica</name>
    <dbReference type="NCBI Taxonomy" id="56036"/>
    <lineage>
        <taxon>Eukaryota</taxon>
        <taxon>Viridiplantae</taxon>
        <taxon>Streptophyta</taxon>
        <taxon>Embryophyta</taxon>
        <taxon>Tracheophyta</taxon>
        <taxon>Spermatophyta</taxon>
        <taxon>Magnoliopsida</taxon>
        <taxon>eudicotyledons</taxon>
        <taxon>Gunneridae</taxon>
        <taxon>Pentapetalae</taxon>
        <taxon>asterids</taxon>
        <taxon>lamiids</taxon>
        <taxon>Lamiales</taxon>
        <taxon>Oleaceae</taxon>
        <taxon>Oleeae</taxon>
        <taxon>Fraxinus</taxon>
    </lineage>
</organism>
<feature type="compositionally biased region" description="Polar residues" evidence="14">
    <location>
        <begin position="1704"/>
        <end position="1720"/>
    </location>
</feature>
<dbReference type="Pfam" id="PF15613">
    <property type="entry name" value="WSD"/>
    <property type="match status" value="1"/>
</dbReference>
<dbReference type="PROSITE" id="PS50014">
    <property type="entry name" value="BROMODOMAIN_2"/>
    <property type="match status" value="1"/>
</dbReference>
<evidence type="ECO:0000313" key="18">
    <source>
        <dbReference type="EMBL" id="CAI9785169.1"/>
    </source>
</evidence>
<comment type="subcellular location">
    <subcellularLocation>
        <location evidence="1">Nucleus</location>
    </subcellularLocation>
</comment>
<feature type="region of interest" description="Disordered" evidence="14">
    <location>
        <begin position="1668"/>
        <end position="1732"/>
    </location>
</feature>
<dbReference type="GO" id="GO:0003677">
    <property type="term" value="F:DNA binding"/>
    <property type="evidence" value="ECO:0007669"/>
    <property type="project" value="UniProtKB-KW"/>
</dbReference>
<feature type="domain" description="Bromo" evidence="15">
    <location>
        <begin position="1056"/>
        <end position="1121"/>
    </location>
</feature>
<keyword evidence="6" id="KW-0862">Zinc</keyword>
<evidence type="ECO:0000256" key="8">
    <source>
        <dbReference type="ARBA" id="ARBA00023117"/>
    </source>
</evidence>
<dbReference type="InterPro" id="IPR036427">
    <property type="entry name" value="Bromodomain-like_sf"/>
</dbReference>
<dbReference type="InterPro" id="IPR011011">
    <property type="entry name" value="Znf_FYVE_PHD"/>
</dbReference>
<feature type="compositionally biased region" description="Basic and acidic residues" evidence="14">
    <location>
        <begin position="1837"/>
        <end position="1848"/>
    </location>
</feature>
<dbReference type="InterPro" id="IPR028941">
    <property type="entry name" value="WHIM2_dom"/>
</dbReference>
<dbReference type="InterPro" id="IPR001965">
    <property type="entry name" value="Znf_PHD"/>
</dbReference>
<dbReference type="Pfam" id="PF15612">
    <property type="entry name" value="WHIM1"/>
    <property type="match status" value="1"/>
</dbReference>
<dbReference type="SMART" id="SM00249">
    <property type="entry name" value="PHD"/>
    <property type="match status" value="1"/>
</dbReference>
<feature type="compositionally biased region" description="Polar residues" evidence="14">
    <location>
        <begin position="1994"/>
        <end position="2033"/>
    </location>
</feature>
<dbReference type="Gene3D" id="3.30.40.10">
    <property type="entry name" value="Zinc/RING finger domain, C3HC4 (zinc finger)"/>
    <property type="match status" value="1"/>
</dbReference>
<reference evidence="18" key="1">
    <citation type="submission" date="2023-05" db="EMBL/GenBank/DDBJ databases">
        <authorList>
            <person name="Huff M."/>
        </authorList>
    </citation>
    <scope>NUCLEOTIDE SEQUENCE</scope>
</reference>
<dbReference type="InterPro" id="IPR001487">
    <property type="entry name" value="Bromodomain"/>
</dbReference>
<evidence type="ECO:0000256" key="1">
    <source>
        <dbReference type="ARBA" id="ARBA00004123"/>
    </source>
</evidence>
<dbReference type="GO" id="GO:0005634">
    <property type="term" value="C:nucleus"/>
    <property type="evidence" value="ECO:0007669"/>
    <property type="project" value="UniProtKB-SubCell"/>
</dbReference>
<feature type="compositionally biased region" description="Polar residues" evidence="14">
    <location>
        <begin position="1668"/>
        <end position="1689"/>
    </location>
</feature>
<evidence type="ECO:0000256" key="3">
    <source>
        <dbReference type="ARBA" id="ARBA00022679"/>
    </source>
</evidence>
<evidence type="ECO:0000256" key="14">
    <source>
        <dbReference type="SAM" id="MobiDB-lite"/>
    </source>
</evidence>
<feature type="region of interest" description="Disordered" evidence="14">
    <location>
        <begin position="655"/>
        <end position="686"/>
    </location>
</feature>
<dbReference type="InterPro" id="IPR013083">
    <property type="entry name" value="Znf_RING/FYVE/PHD"/>
</dbReference>
<feature type="region of interest" description="Disordered" evidence="14">
    <location>
        <begin position="1837"/>
        <end position="1858"/>
    </location>
</feature>
<feature type="region of interest" description="Disordered" evidence="14">
    <location>
        <begin position="1351"/>
        <end position="1374"/>
    </location>
</feature>
<dbReference type="InterPro" id="IPR019786">
    <property type="entry name" value="Zinc_finger_PHD-type_CS"/>
</dbReference>
<dbReference type="SUPFAM" id="SSF54171">
    <property type="entry name" value="DNA-binding domain"/>
    <property type="match status" value="1"/>
</dbReference>
<dbReference type="InterPro" id="IPR003888">
    <property type="entry name" value="FYrich_N"/>
</dbReference>
<dbReference type="InterPro" id="IPR016177">
    <property type="entry name" value="DNA-bd_dom_sf"/>
</dbReference>
<comment type="similarity">
    <text evidence="2">Belongs to the WAL family.</text>
</comment>
<dbReference type="PROSITE" id="PS51543">
    <property type="entry name" value="FYRC"/>
    <property type="match status" value="1"/>
</dbReference>
<dbReference type="InterPro" id="IPR028942">
    <property type="entry name" value="WHIM1_dom"/>
</dbReference>
<feature type="compositionally biased region" description="Basic and acidic residues" evidence="14">
    <location>
        <begin position="674"/>
        <end position="684"/>
    </location>
</feature>
<dbReference type="GO" id="GO:0000785">
    <property type="term" value="C:chromatin"/>
    <property type="evidence" value="ECO:0007669"/>
    <property type="project" value="UniProtKB-ARBA"/>
</dbReference>
<feature type="domain" description="MBD" evidence="17">
    <location>
        <begin position="224"/>
        <end position="295"/>
    </location>
</feature>
<gene>
    <name evidence="18" type="ORF">FPE_LOCUS32599</name>
</gene>
<protein>
    <recommendedName>
        <fullName evidence="20">Methyl-CpG-binding domain-containing protein 9</fullName>
    </recommendedName>
</protein>
<keyword evidence="8 12" id="KW-0103">Bromodomain</keyword>
<dbReference type="InterPro" id="IPR003889">
    <property type="entry name" value="FYrich_C"/>
</dbReference>
<dbReference type="PROSITE" id="PS50982">
    <property type="entry name" value="MBD"/>
    <property type="match status" value="1"/>
</dbReference>
<dbReference type="SUPFAM" id="SSF57903">
    <property type="entry name" value="FYVE/PHD zinc finger"/>
    <property type="match status" value="1"/>
</dbReference>
<dbReference type="PANTHER" id="PTHR47162">
    <property type="entry name" value="OS02G0192300 PROTEIN"/>
    <property type="match status" value="1"/>
</dbReference>
<keyword evidence="11" id="KW-0539">Nucleus</keyword>
<evidence type="ECO:0000313" key="19">
    <source>
        <dbReference type="Proteomes" id="UP000834106"/>
    </source>
</evidence>
<feature type="region of interest" description="Disordered" evidence="14">
    <location>
        <begin position="311"/>
        <end position="339"/>
    </location>
</feature>
<dbReference type="InterPro" id="IPR019787">
    <property type="entry name" value="Znf_PHD-finger"/>
</dbReference>
<evidence type="ECO:0000256" key="7">
    <source>
        <dbReference type="ARBA" id="ARBA00023015"/>
    </source>
</evidence>
<dbReference type="Gene3D" id="3.30.160.360">
    <property type="match status" value="1"/>
</dbReference>
<evidence type="ECO:0000259" key="16">
    <source>
        <dbReference type="PROSITE" id="PS50016"/>
    </source>
</evidence>
<keyword evidence="9" id="KW-0238">DNA-binding</keyword>
<dbReference type="Pfam" id="PF00439">
    <property type="entry name" value="Bromodomain"/>
    <property type="match status" value="1"/>
</dbReference>
<sequence>MESERGAANVSTRPQIDLNEVPISSPGVAQEVVIPVPAADASISVSVCSVCRIPAGRLTEQPQQDWRCFRCLLKNGGSGSGSGSGGDGAAVGGGGGVLNINASLPREAETQRERNLVDLTADVAVLVRRDPQVDHGGSGKIQASQFTSLSSHCTTITQSDCLYADNEYNLRKTLCVATNTTISGFKDTTYHGGPSFDGRLRTSNYIGTEYSTQSSNMAYLQALREYISERKGVLGEGWSVELDYDEEICTTSVIYIAPDGTRIKSKEDVARYLGLLSYPCVETESGSNGFGVQNELHNDQVKETSRFLTVGNSRQRQSTPRSAKGQGFLSGSRTIDGPDNRGDGFPIQFQDFFLVSAGNIDSRPSYHNTNQIWPVGYQSSWHDKITGSFFVCDVEDGGESGPTFKVRRYPCSMHSIPIGSTVLSRPKLSSCYGDDKLGKDDSAISQVVDDESVSIHMMLNELSPPSLDDNISISKKGKEVVHSQAVNSSTLPQGSRTKVVDLLGVKDNIGKFQVEGKSSSSVWEMVSQIFLNAFHETYKQKGTFLFFCVHGPDETHTENPDILDSLSKFSCSAGPINIPQSIKNEDEYNTACEMLLAWLRQDRFGLDAEFVQEILEKLPGVTTCSEYKFLNDRKHKASLQTVGSGFLLAKRKSNLLGDPESDSSSGNYKRPKLQTHDSQRDDCPPGKPLSSKLAAYLIGDALQVWELAWHFLDVLGLGKPFSFRELESELVVPWLDSYPMQNSGHKTLDNGDVVVFPARVACLSGCTGLVLARIHGSLLNLLVPELLSKVAVHVCPNFDSGEYKSRKGRKKDIDFSAALKKAKLNMLPVNELTWPEIARRYILAVLSMEGNLDSTEIASRESGKVFHCLRGDGGTLCGSLTGIAALEADAVILADAMKQIFGSLKGKNEVVSIFVKESDTRSDSQTMEATEGVLPEWAEVLEPVRKLPTNVGARIKKCILEALERKPPESVRKILEHSISKEVYKGNASGPTKRAVILVLANMSREIPRPKAQKKEKGWIIINLSDLIMKQCRIVLRRAAAADKDRVFCNLLGRTFLSPNDNDDEGLLGYPAMVSRPLDFRTIDLRLAGGAYGESHEAFIDDVREVCNNLRTAYGDRSDLIGVAEKLSQKFEDLYEKEVITLVHKIAEFADLDSSSGEATKERDDFLASIYEISLPRAPWDGGICKVCGMDRDDDNVLLCDKCDSEYHRYCLSPPLTKIPEGNWYCPSCVGKSISGSAAHSSAVNQHGKRKNQGEFMHKFLESMTHLVNLLETKEYWEFTVNERVLLLKFLFDEALNSATIHDHIDQRASRTSELQQKLRSISSELKTLQSKEEPFAASVEKANSSISSFSDRVENPLQLDRQSDYNKEPGWPPSRSNLVKHCASSSNQAVNVSDALDQLRDQQCAVVQSQQKNIFPHVHLPQGDSCLNELPVSTEQRSSFLSAGQSTPSSHLSERAHSANDYKNDVSGLQTPIASTESELLKVSLRKDFLGRDSNGRVYWVLCWPDTHPWIVANGSLTSKKRGPEEFIGVPNSSTWMSYESESEIEKLLSWLQESNEREKDLKDSILQWLCTKPKDSFYAENHILNKHESFSSVHSEGRKTLPATNAMNALMKKFGPCLENKTSTGIHKNLASEVSQNGMMYRCECLELLWPSKEHCPSCHQSFSTGNELSQHSIDNCKTEGSTSKRSPTTEDATKSKKSRNASHQETCSAETGIIQRSISEKPSDGLSSVEHECPFNYEEIKARFIIQSPIREMIKDIGLISSGGIPSFLPGEFPHPSDPALVLGSMRENEVSAGEIQTDSVNQQQESGNDPRAIDSMNKNDKLNNLSRCGEKVMRKEGSEVDKHKSISTSERNQVSPMADKNLVLSLSKSCIIPDSPWRPLVGRASKILRILKISLLDMDAALPEGALRISRSNHNRRCAWRRFVKSANTIYEMIQAIITLEETIKSEYLRSDWWYWSSPSTAAKVSTLSALALRIYALDSVISYEKPVSDGTTKNPISESALNKESSIPTNLVNSTSLSGQKTLESNPVKNPRSRRKTSKRRNDRGGQD</sequence>
<dbReference type="CDD" id="cd04369">
    <property type="entry name" value="Bromodomain"/>
    <property type="match status" value="1"/>
</dbReference>
<evidence type="ECO:0000256" key="6">
    <source>
        <dbReference type="ARBA" id="ARBA00022833"/>
    </source>
</evidence>
<evidence type="ECO:0000259" key="17">
    <source>
        <dbReference type="PROSITE" id="PS50982"/>
    </source>
</evidence>
<dbReference type="Gene3D" id="1.20.920.10">
    <property type="entry name" value="Bromodomain-like"/>
    <property type="match status" value="1"/>
</dbReference>
<evidence type="ECO:0000256" key="5">
    <source>
        <dbReference type="ARBA" id="ARBA00022771"/>
    </source>
</evidence>
<dbReference type="PROSITE" id="PS50016">
    <property type="entry name" value="ZF_PHD_2"/>
    <property type="match status" value="1"/>
</dbReference>
<dbReference type="GO" id="GO:0016740">
    <property type="term" value="F:transferase activity"/>
    <property type="evidence" value="ECO:0007669"/>
    <property type="project" value="UniProtKB-KW"/>
</dbReference>
<evidence type="ECO:0000256" key="2">
    <source>
        <dbReference type="ARBA" id="ARBA00007444"/>
    </source>
</evidence>
<name>A0AAD2EC62_9LAMI</name>
<feature type="compositionally biased region" description="Polar residues" evidence="14">
    <location>
        <begin position="311"/>
        <end position="321"/>
    </location>
</feature>
<dbReference type="PANTHER" id="PTHR47162:SF10">
    <property type="entry name" value="METHYL-CPG-BINDING DOMAIN-CONTAINING PROTEIN 9 ISOFORM X1"/>
    <property type="match status" value="1"/>
</dbReference>
<feature type="region of interest" description="Disordered" evidence="14">
    <location>
        <begin position="1991"/>
        <end position="2053"/>
    </location>
</feature>
<dbReference type="SUPFAM" id="SSF47370">
    <property type="entry name" value="Bromodomain"/>
    <property type="match status" value="1"/>
</dbReference>
<feature type="domain" description="PHD-type" evidence="16">
    <location>
        <begin position="1182"/>
        <end position="1232"/>
    </location>
</feature>
<dbReference type="GO" id="GO:0140993">
    <property type="term" value="F:histone modifying activity"/>
    <property type="evidence" value="ECO:0007669"/>
    <property type="project" value="UniProtKB-ARBA"/>
</dbReference>
<keyword evidence="4" id="KW-0479">Metal-binding</keyword>
<dbReference type="Pfam" id="PF00628">
    <property type="entry name" value="PHD"/>
    <property type="match status" value="1"/>
</dbReference>
<evidence type="ECO:0000259" key="15">
    <source>
        <dbReference type="PROSITE" id="PS50014"/>
    </source>
</evidence>
<evidence type="ECO:0008006" key="20">
    <source>
        <dbReference type="Google" id="ProtNLM"/>
    </source>
</evidence>
<evidence type="ECO:0000256" key="4">
    <source>
        <dbReference type="ARBA" id="ARBA00022723"/>
    </source>
</evidence>
<evidence type="ECO:0000256" key="13">
    <source>
        <dbReference type="PROSITE-ProRule" id="PRU00146"/>
    </source>
</evidence>
<proteinExistence type="inferred from homology"/>
<dbReference type="CDD" id="cd15519">
    <property type="entry name" value="PHD1_Lid2p_like"/>
    <property type="match status" value="1"/>
</dbReference>
<evidence type="ECO:0000256" key="10">
    <source>
        <dbReference type="ARBA" id="ARBA00023163"/>
    </source>
</evidence>
<evidence type="ECO:0000256" key="9">
    <source>
        <dbReference type="ARBA" id="ARBA00023125"/>
    </source>
</evidence>
<keyword evidence="7" id="KW-0805">Transcription regulation</keyword>
<dbReference type="PROSITE" id="PS01359">
    <property type="entry name" value="ZF_PHD_1"/>
    <property type="match status" value="1"/>
</dbReference>
<feature type="compositionally biased region" description="Basic and acidic residues" evidence="14">
    <location>
        <begin position="1721"/>
        <end position="1732"/>
    </location>
</feature>
<feature type="region of interest" description="Disordered" evidence="14">
    <location>
        <begin position="1793"/>
        <end position="1825"/>
    </location>
</feature>